<evidence type="ECO:0000256" key="12">
    <source>
        <dbReference type="ARBA" id="ARBA00023180"/>
    </source>
</evidence>
<dbReference type="PROSITE" id="PS51757">
    <property type="entry name" value="TH1"/>
    <property type="match status" value="1"/>
</dbReference>
<keyword evidence="10 17" id="KW-0518">Myosin</keyword>
<feature type="domain" description="TH1" evidence="20">
    <location>
        <begin position="1302"/>
        <end position="1488"/>
    </location>
</feature>
<dbReference type="Gene3D" id="3.30.500.10">
    <property type="entry name" value="MHC class I-like antigen recognition-like"/>
    <property type="match status" value="1"/>
</dbReference>
<evidence type="ECO:0000256" key="6">
    <source>
        <dbReference type="ARBA" id="ARBA00022741"/>
    </source>
</evidence>
<accession>A0A9Q1DWE6</accession>
<keyword evidence="18" id="KW-0732">Signal</keyword>
<dbReference type="Pfam" id="PF00612">
    <property type="entry name" value="IQ"/>
    <property type="match status" value="2"/>
</dbReference>
<dbReference type="PANTHER" id="PTHR13140">
    <property type="entry name" value="MYOSIN"/>
    <property type="match status" value="1"/>
</dbReference>
<dbReference type="Gene3D" id="2.60.40.10">
    <property type="entry name" value="Immunoglobulins"/>
    <property type="match status" value="1"/>
</dbReference>
<dbReference type="GO" id="GO:0006897">
    <property type="term" value="P:endocytosis"/>
    <property type="evidence" value="ECO:0007669"/>
    <property type="project" value="TreeGrafter"/>
</dbReference>
<feature type="region of interest" description="Actin-binding" evidence="17">
    <location>
        <begin position="899"/>
        <end position="921"/>
    </location>
</feature>
<dbReference type="InterPro" id="IPR036072">
    <property type="entry name" value="MYSc_Myo1"/>
</dbReference>
<feature type="domain" description="Myosin motor" evidence="19">
    <location>
        <begin position="336"/>
        <end position="1022"/>
    </location>
</feature>
<dbReference type="OrthoDB" id="6108017at2759"/>
<keyword evidence="22" id="KW-1185">Reference proteome</keyword>
<feature type="binding site" evidence="17">
    <location>
        <begin position="429"/>
        <end position="436"/>
    </location>
    <ligand>
        <name>ATP</name>
        <dbReference type="ChEBI" id="CHEBI:30616"/>
    </ligand>
</feature>
<dbReference type="Gene3D" id="1.20.5.190">
    <property type="match status" value="2"/>
</dbReference>
<dbReference type="PRINTS" id="PR00193">
    <property type="entry name" value="MYOSINHEAVY"/>
</dbReference>
<dbReference type="GO" id="GO:0005516">
    <property type="term" value="F:calmodulin binding"/>
    <property type="evidence" value="ECO:0007669"/>
    <property type="project" value="UniProtKB-KW"/>
</dbReference>
<evidence type="ECO:0000313" key="21">
    <source>
        <dbReference type="EMBL" id="KAJ8282979.1"/>
    </source>
</evidence>
<evidence type="ECO:0000256" key="11">
    <source>
        <dbReference type="ARBA" id="ARBA00023175"/>
    </source>
</evidence>
<comment type="function">
    <text evidence="14">Motor protein that may participate in process critical to neuronal development and function such as cell migration, neurite outgrowth and vesicular transport.</text>
</comment>
<dbReference type="InterPro" id="IPR027417">
    <property type="entry name" value="P-loop_NTPase"/>
</dbReference>
<dbReference type="GO" id="GO:0007015">
    <property type="term" value="P:actin filament organization"/>
    <property type="evidence" value="ECO:0007669"/>
    <property type="project" value="TreeGrafter"/>
</dbReference>
<dbReference type="SMART" id="SM00015">
    <property type="entry name" value="IQ"/>
    <property type="match status" value="7"/>
</dbReference>
<dbReference type="EMBL" id="JAFJMO010000003">
    <property type="protein sequence ID" value="KAJ8282979.1"/>
    <property type="molecule type" value="Genomic_DNA"/>
</dbReference>
<dbReference type="Pfam" id="PF00129">
    <property type="entry name" value="MHC_I"/>
    <property type="match status" value="1"/>
</dbReference>
<dbReference type="FunFam" id="1.20.5.190:FF:000007">
    <property type="entry name" value="Myosin-ib isoform 2"/>
    <property type="match status" value="1"/>
</dbReference>
<evidence type="ECO:0000256" key="2">
    <source>
        <dbReference type="ARBA" id="ARBA00008314"/>
    </source>
</evidence>
<keyword evidence="5" id="KW-0677">Repeat</keyword>
<dbReference type="Gene3D" id="6.20.240.20">
    <property type="match status" value="1"/>
</dbReference>
<dbReference type="GO" id="GO:0005902">
    <property type="term" value="C:microvillus"/>
    <property type="evidence" value="ECO:0007669"/>
    <property type="project" value="TreeGrafter"/>
</dbReference>
<dbReference type="PROSITE" id="PS51456">
    <property type="entry name" value="MYOSIN_MOTOR"/>
    <property type="match status" value="1"/>
</dbReference>
<dbReference type="PROSITE" id="PS50096">
    <property type="entry name" value="IQ"/>
    <property type="match status" value="6"/>
</dbReference>
<dbReference type="Pfam" id="PF06017">
    <property type="entry name" value="Myosin_TH1"/>
    <property type="match status" value="1"/>
</dbReference>
<feature type="signal peptide" evidence="18">
    <location>
        <begin position="1"/>
        <end position="22"/>
    </location>
</feature>
<dbReference type="InterPro" id="IPR003597">
    <property type="entry name" value="Ig_C1-set"/>
</dbReference>
<evidence type="ECO:0000313" key="22">
    <source>
        <dbReference type="Proteomes" id="UP001152803"/>
    </source>
</evidence>
<dbReference type="Gene3D" id="1.20.58.530">
    <property type="match status" value="1"/>
</dbReference>
<dbReference type="InterPro" id="IPR011162">
    <property type="entry name" value="MHC_I/II-like_Ag-recog"/>
</dbReference>
<dbReference type="Gene3D" id="3.40.850.10">
    <property type="entry name" value="Kinesin motor domain"/>
    <property type="match status" value="1"/>
</dbReference>
<dbReference type="SUPFAM" id="SSF48726">
    <property type="entry name" value="Immunoglobulin"/>
    <property type="match status" value="1"/>
</dbReference>
<dbReference type="Gene3D" id="1.20.120.720">
    <property type="entry name" value="Myosin VI head, motor domain, U50 subdomain"/>
    <property type="match status" value="1"/>
</dbReference>
<comment type="subcellular location">
    <subcellularLocation>
        <location evidence="1">Cytoplasm</location>
        <location evidence="1">Cell cortex</location>
    </subcellularLocation>
</comment>
<dbReference type="InterPro" id="IPR001609">
    <property type="entry name" value="Myosin_head_motor_dom-like"/>
</dbReference>
<evidence type="ECO:0000256" key="3">
    <source>
        <dbReference type="ARBA" id="ARBA00022499"/>
    </source>
</evidence>
<evidence type="ECO:0000256" key="14">
    <source>
        <dbReference type="ARBA" id="ARBA00058091"/>
    </source>
</evidence>
<evidence type="ECO:0000256" key="10">
    <source>
        <dbReference type="ARBA" id="ARBA00023123"/>
    </source>
</evidence>
<dbReference type="InterPro" id="IPR037055">
    <property type="entry name" value="MHC_I-like_Ag-recog_sf"/>
</dbReference>
<feature type="chain" id="PRO_5040423751" description="Unconventional myosin-Ib" evidence="18">
    <location>
        <begin position="23"/>
        <end position="1489"/>
    </location>
</feature>
<evidence type="ECO:0000256" key="9">
    <source>
        <dbReference type="ARBA" id="ARBA00022860"/>
    </source>
</evidence>
<dbReference type="GO" id="GO:0030048">
    <property type="term" value="P:actin filament-based movement"/>
    <property type="evidence" value="ECO:0007669"/>
    <property type="project" value="TreeGrafter"/>
</dbReference>
<keyword evidence="11 17" id="KW-0505">Motor protein</keyword>
<dbReference type="GO" id="GO:0005886">
    <property type="term" value="C:plasma membrane"/>
    <property type="evidence" value="ECO:0007669"/>
    <property type="project" value="TreeGrafter"/>
</dbReference>
<keyword evidence="12" id="KW-0325">Glycoprotein</keyword>
<dbReference type="CDD" id="cd01378">
    <property type="entry name" value="MYSc_Myo1"/>
    <property type="match status" value="1"/>
</dbReference>
<dbReference type="Pfam" id="PF00063">
    <property type="entry name" value="Myosin_head"/>
    <property type="match status" value="1"/>
</dbReference>
<comment type="caution">
    <text evidence="21">The sequence shown here is derived from an EMBL/GenBank/DDBJ whole genome shotgun (WGS) entry which is preliminary data.</text>
</comment>
<dbReference type="Gene3D" id="1.10.10.820">
    <property type="match status" value="1"/>
</dbReference>
<proteinExistence type="inferred from homology"/>
<evidence type="ECO:0000256" key="16">
    <source>
        <dbReference type="ARBA" id="ARBA00083826"/>
    </source>
</evidence>
<dbReference type="GO" id="GO:0005524">
    <property type="term" value="F:ATP binding"/>
    <property type="evidence" value="ECO:0007669"/>
    <property type="project" value="UniProtKB-UniRule"/>
</dbReference>
<evidence type="ECO:0000259" key="19">
    <source>
        <dbReference type="PROSITE" id="PS51456"/>
    </source>
</evidence>
<comment type="similarity">
    <text evidence="2 17">Belongs to the TRAFAC class myosin-kinesin ATPase superfamily. Myosin family.</text>
</comment>
<dbReference type="InterPro" id="IPR036179">
    <property type="entry name" value="Ig-like_dom_sf"/>
</dbReference>
<keyword evidence="9" id="KW-0112">Calmodulin-binding</keyword>
<dbReference type="InterPro" id="IPR013783">
    <property type="entry name" value="Ig-like_fold"/>
</dbReference>
<evidence type="ECO:0000256" key="5">
    <source>
        <dbReference type="ARBA" id="ARBA00022737"/>
    </source>
</evidence>
<keyword evidence="8" id="KW-0832">Ubl conjugation</keyword>
<evidence type="ECO:0000256" key="1">
    <source>
        <dbReference type="ARBA" id="ARBA00004544"/>
    </source>
</evidence>
<sequence length="1489" mass="171604">MFIVHRNFIIFLLSVNVRRADSDEVHSILGTYTAVTRSEFTSVLWLDGEAVDSFSSDGAVIMPMRNWMREGDGHDLWNLTRRLNMQQWDRGRTAILNDKGIQMAGAAVLQGRFGCEIELNPYLRIRRTFAQFGWNGDDFLSFSISRQKWEASVGSAVPIETKWNSDKDIIKNITFYLDFLCVRHVMRSLSFEEKESQETPQPTAALFAKRYLNTGKVILTCLVSGFRCINMTVGFYRDKDILAEKDGLLSTGIRPNGDGTCQLRKSLDISNSTEESYRCGVHFGNLTVKWDGKIWDLAVDHSKRHHYWLLWELNSHKEGGNMSKMEVKTSLLDNMIGVGDMVLLEPLTEDSFIDNLRKRFDHNEIYTYIGSVVISINPYRALPIFTPDKVEEYRNRNFYELSPHIYALADEAYRSLRDQDKDQCILITGESGAGKTEASKLVMSYVAAVCGKGHEVNKVKEQLLQSNPVLEAFGNAKTVRNDNSSRFGKYMDIEFDFKGDPLGGVISNYLLEKSRVVKQPRGERNFHIFYQILSGAPDDTLKKLKLQRDFSKYNYLSLDSAVVNGLDDAASFRTVRNAMQIVGFQEDEVQSVLELVAAVLKLGNIEFKPESRVNGLDESRVKDKNDLKEMCELLGTEQSVLERAFSYRTVEAKVEKVSTTLNVAQAYYARDALAKNLYSRLFSWLVNRINESIKAQTKTRKKVMGVLDIYGFEIFEDNSFEQFIINYCNEKLQQIFIELTLREEQEEYIREGIEWTNIDYFNNAIICDLIENHQNGILAMLDEECLRPGTVTDDTFLDKLNTVCAEHLHFESRLSKNSKFLTDHSLPHSCFRIQHYAGKVLYRVEGFMDKNNDLLYRDLSQAMYKANHSLMKLLFPEGNPAKVNLKRPPTAGCQFKASVGTLMKNLQTKNPNYIRCIKPNDKKAAHIFTDSLVCHQARYLGLMENVRVRRAGYAFRQAYEACLERYKMLCKQTWPHWRGPAREGVEVLLSDLQVPSEEFAYGRSKIFIRNPRTLFTLEEKRRRCLQDLATLIQKIYRGWKCRTRFLLMKRSQVVVAAWYRRYAQQKKYQQIKSSTIVMQSFIRGWKARKILRELKYQKRCKEAVTTIAAYWHGTQARRELRRLKEEARNKHAVSVIWAFWQGTKARRELRHLKEQARNKHAVSVIWASWQGTKARRELRRLKEEARRKHAVAVIWAYWLGLKVRREYRKFFRAHAGKKIYNFTIQRIVTKCFLGLKEKMPSMSPIDKTWPVRPYGFLDQADKELKRIFHLWRCKKYRGQFTEQKKAVYEEKLEASEIFKGKKALYPSSVAQPFKGDYLEINKNPKYQKLNSLVEEKAILADVVNKINRANGKGAPRIFLLTKSNFVLADQKSGQVKASVPLADLTSVSVSSQSDGFFALRLKEGTASASKGDFLLSSDRLIEIVTKLHRTGGAAAGREQVTVDISDEFLVQFNQDKVCVKFIPGGPKNGNSVSCKRKNNRLLEVSVPSP</sequence>
<name>A0A9Q1DWE6_CONCO</name>
<dbReference type="FunFam" id="1.20.120.720:FF:000004">
    <property type="entry name" value="unconventional myosin-Ib isoform X1"/>
    <property type="match status" value="1"/>
</dbReference>
<dbReference type="SUPFAM" id="SSF54452">
    <property type="entry name" value="MHC antigen-recognition domain"/>
    <property type="match status" value="1"/>
</dbReference>
<keyword evidence="13 17" id="KW-0009">Actin-binding</keyword>
<dbReference type="FunFam" id="1.10.10.820:FF:000001">
    <property type="entry name" value="Myosin heavy chain"/>
    <property type="match status" value="1"/>
</dbReference>
<evidence type="ECO:0000256" key="13">
    <source>
        <dbReference type="ARBA" id="ARBA00023203"/>
    </source>
</evidence>
<evidence type="ECO:0000259" key="20">
    <source>
        <dbReference type="PROSITE" id="PS51757"/>
    </source>
</evidence>
<protein>
    <recommendedName>
        <fullName evidence="15">Unconventional myosin-Ib</fullName>
    </recommendedName>
    <alternativeName>
        <fullName evidence="16">Myosin I alpha</fullName>
    </alternativeName>
</protein>
<dbReference type="InterPro" id="IPR036961">
    <property type="entry name" value="Kinesin_motor_dom_sf"/>
</dbReference>
<dbReference type="GO" id="GO:0005903">
    <property type="term" value="C:brush border"/>
    <property type="evidence" value="ECO:0007669"/>
    <property type="project" value="TreeGrafter"/>
</dbReference>
<evidence type="ECO:0000256" key="4">
    <source>
        <dbReference type="ARBA" id="ARBA00022553"/>
    </source>
</evidence>
<evidence type="ECO:0000256" key="8">
    <source>
        <dbReference type="ARBA" id="ARBA00022843"/>
    </source>
</evidence>
<dbReference type="GO" id="GO:0016459">
    <property type="term" value="C:myosin complex"/>
    <property type="evidence" value="ECO:0007669"/>
    <property type="project" value="UniProtKB-KW"/>
</dbReference>
<gene>
    <name evidence="21" type="ORF">COCON_G00054980</name>
</gene>
<dbReference type="Pfam" id="PF07654">
    <property type="entry name" value="C1-set"/>
    <property type="match status" value="1"/>
</dbReference>
<organism evidence="21 22">
    <name type="scientific">Conger conger</name>
    <name type="common">Conger eel</name>
    <name type="synonym">Muraena conger</name>
    <dbReference type="NCBI Taxonomy" id="82655"/>
    <lineage>
        <taxon>Eukaryota</taxon>
        <taxon>Metazoa</taxon>
        <taxon>Chordata</taxon>
        <taxon>Craniata</taxon>
        <taxon>Vertebrata</taxon>
        <taxon>Euteleostomi</taxon>
        <taxon>Actinopterygii</taxon>
        <taxon>Neopterygii</taxon>
        <taxon>Teleostei</taxon>
        <taxon>Anguilliformes</taxon>
        <taxon>Congridae</taxon>
        <taxon>Conger</taxon>
    </lineage>
</organism>
<keyword evidence="3" id="KW-1017">Isopeptide bond</keyword>
<dbReference type="PANTHER" id="PTHR13140:SF802">
    <property type="entry name" value="UNCONVENTIONAL MYOSIN-IB ISOFORM X1"/>
    <property type="match status" value="1"/>
</dbReference>
<evidence type="ECO:0000256" key="7">
    <source>
        <dbReference type="ARBA" id="ARBA00022840"/>
    </source>
</evidence>
<dbReference type="InterPro" id="IPR010926">
    <property type="entry name" value="Myosin_TH1"/>
</dbReference>
<evidence type="ECO:0000256" key="17">
    <source>
        <dbReference type="PROSITE-ProRule" id="PRU00782"/>
    </source>
</evidence>
<evidence type="ECO:0000256" key="15">
    <source>
        <dbReference type="ARBA" id="ARBA00068082"/>
    </source>
</evidence>
<reference evidence="21" key="1">
    <citation type="journal article" date="2023" name="Science">
        <title>Genome structures resolve the early diversification of teleost fishes.</title>
        <authorList>
            <person name="Parey E."/>
            <person name="Louis A."/>
            <person name="Montfort J."/>
            <person name="Bouchez O."/>
            <person name="Roques C."/>
            <person name="Iampietro C."/>
            <person name="Lluch J."/>
            <person name="Castinel A."/>
            <person name="Donnadieu C."/>
            <person name="Desvignes T."/>
            <person name="Floi Bucao C."/>
            <person name="Jouanno E."/>
            <person name="Wen M."/>
            <person name="Mejri S."/>
            <person name="Dirks R."/>
            <person name="Jansen H."/>
            <person name="Henkel C."/>
            <person name="Chen W.J."/>
            <person name="Zahm M."/>
            <person name="Cabau C."/>
            <person name="Klopp C."/>
            <person name="Thompson A.W."/>
            <person name="Robinson-Rechavi M."/>
            <person name="Braasch I."/>
            <person name="Lecointre G."/>
            <person name="Bobe J."/>
            <person name="Postlethwait J.H."/>
            <person name="Berthelot C."/>
            <person name="Roest Crollius H."/>
            <person name="Guiguen Y."/>
        </authorList>
    </citation>
    <scope>NUCLEOTIDE SEQUENCE</scope>
    <source>
        <strain evidence="21">Concon-B</strain>
    </source>
</reference>
<keyword evidence="7 17" id="KW-0067">ATP-binding</keyword>
<dbReference type="GO" id="GO:0005938">
    <property type="term" value="C:cell cortex"/>
    <property type="evidence" value="ECO:0007669"/>
    <property type="project" value="UniProtKB-SubCell"/>
</dbReference>
<dbReference type="FunFam" id="1.20.58.530:FF:000004">
    <property type="entry name" value="Unconventional myosin ID"/>
    <property type="match status" value="1"/>
</dbReference>
<dbReference type="InterPro" id="IPR011161">
    <property type="entry name" value="MHC_I-like_Ag-recog"/>
</dbReference>
<evidence type="ECO:0000256" key="18">
    <source>
        <dbReference type="SAM" id="SignalP"/>
    </source>
</evidence>
<dbReference type="SMART" id="SM00242">
    <property type="entry name" value="MYSc"/>
    <property type="match status" value="1"/>
</dbReference>
<dbReference type="Proteomes" id="UP001152803">
    <property type="component" value="Unassembled WGS sequence"/>
</dbReference>
<dbReference type="GO" id="GO:0000146">
    <property type="term" value="F:microfilament motor activity"/>
    <property type="evidence" value="ECO:0007669"/>
    <property type="project" value="TreeGrafter"/>
</dbReference>
<keyword evidence="4" id="KW-0597">Phosphoprotein</keyword>
<dbReference type="InterPro" id="IPR000048">
    <property type="entry name" value="IQ_motif_EF-hand-BS"/>
</dbReference>
<dbReference type="SUPFAM" id="SSF52540">
    <property type="entry name" value="P-loop containing nucleoside triphosphate hydrolases"/>
    <property type="match status" value="2"/>
</dbReference>
<keyword evidence="6 17" id="KW-0547">Nucleotide-binding</keyword>
<dbReference type="GO" id="GO:0051015">
    <property type="term" value="F:actin filament binding"/>
    <property type="evidence" value="ECO:0007669"/>
    <property type="project" value="TreeGrafter"/>
</dbReference>